<dbReference type="RefSeq" id="WP_146321870.1">
    <property type="nucleotide sequence ID" value="NZ_CP042305.1"/>
</dbReference>
<name>A0A5B8M6A6_9MICO</name>
<feature type="domain" description="Gfo/Idh/MocA-like oxidoreductase N-terminal" evidence="2">
    <location>
        <begin position="15"/>
        <end position="122"/>
    </location>
</feature>
<dbReference type="InterPro" id="IPR036291">
    <property type="entry name" value="NAD(P)-bd_dom_sf"/>
</dbReference>
<dbReference type="SUPFAM" id="SSF51735">
    <property type="entry name" value="NAD(P)-binding Rossmann-fold domains"/>
    <property type="match status" value="1"/>
</dbReference>
<evidence type="ECO:0000313" key="5">
    <source>
        <dbReference type="Proteomes" id="UP000320216"/>
    </source>
</evidence>
<dbReference type="PANTHER" id="PTHR43377">
    <property type="entry name" value="BILIVERDIN REDUCTASE A"/>
    <property type="match status" value="1"/>
</dbReference>
<reference evidence="4 5" key="1">
    <citation type="submission" date="2019-07" db="EMBL/GenBank/DDBJ databases">
        <title>Full genome sequence of Humibacter sp. WJ7-1.</title>
        <authorList>
            <person name="Im W.-T."/>
        </authorList>
    </citation>
    <scope>NUCLEOTIDE SEQUENCE [LARGE SCALE GENOMIC DNA]</scope>
    <source>
        <strain evidence="4 5">WJ7-1</strain>
    </source>
</reference>
<dbReference type="SUPFAM" id="SSF55347">
    <property type="entry name" value="Glyceraldehyde-3-phosphate dehydrogenase-like, C-terminal domain"/>
    <property type="match status" value="1"/>
</dbReference>
<dbReference type="GO" id="GO:0000166">
    <property type="term" value="F:nucleotide binding"/>
    <property type="evidence" value="ECO:0007669"/>
    <property type="project" value="InterPro"/>
</dbReference>
<proteinExistence type="predicted"/>
<protein>
    <submittedName>
        <fullName evidence="4">Gfo/Idh/MocA family oxidoreductase</fullName>
    </submittedName>
</protein>
<dbReference type="Pfam" id="PF22725">
    <property type="entry name" value="GFO_IDH_MocA_C3"/>
    <property type="match status" value="1"/>
</dbReference>
<dbReference type="OrthoDB" id="9815825at2"/>
<dbReference type="InterPro" id="IPR000683">
    <property type="entry name" value="Gfo/Idh/MocA-like_OxRdtase_N"/>
</dbReference>
<dbReference type="Gene3D" id="3.30.360.10">
    <property type="entry name" value="Dihydrodipicolinate Reductase, domain 2"/>
    <property type="match status" value="1"/>
</dbReference>
<feature type="domain" description="GFO/IDH/MocA-like oxidoreductase" evidence="3">
    <location>
        <begin position="132"/>
        <end position="259"/>
    </location>
</feature>
<keyword evidence="1" id="KW-0520">NAD</keyword>
<evidence type="ECO:0000256" key="1">
    <source>
        <dbReference type="ARBA" id="ARBA00023027"/>
    </source>
</evidence>
<keyword evidence="5" id="KW-1185">Reference proteome</keyword>
<dbReference type="AlphaFoldDB" id="A0A5B8M6A6"/>
<evidence type="ECO:0000259" key="2">
    <source>
        <dbReference type="Pfam" id="PF01408"/>
    </source>
</evidence>
<gene>
    <name evidence="4" type="ORF">FPZ11_14605</name>
</gene>
<organism evidence="4 5">
    <name type="scientific">Humibacter ginsenosidimutans</name>
    <dbReference type="NCBI Taxonomy" id="2599293"/>
    <lineage>
        <taxon>Bacteria</taxon>
        <taxon>Bacillati</taxon>
        <taxon>Actinomycetota</taxon>
        <taxon>Actinomycetes</taxon>
        <taxon>Micrococcales</taxon>
        <taxon>Microbacteriaceae</taxon>
        <taxon>Humibacter</taxon>
    </lineage>
</organism>
<evidence type="ECO:0000259" key="3">
    <source>
        <dbReference type="Pfam" id="PF22725"/>
    </source>
</evidence>
<dbReference type="KEGG" id="huw:FPZ11_14605"/>
<dbReference type="Pfam" id="PF01408">
    <property type="entry name" value="GFO_IDH_MocA"/>
    <property type="match status" value="1"/>
</dbReference>
<dbReference type="InterPro" id="IPR055170">
    <property type="entry name" value="GFO_IDH_MocA-like_dom"/>
</dbReference>
<evidence type="ECO:0000313" key="4">
    <source>
        <dbReference type="EMBL" id="QDZ15836.1"/>
    </source>
</evidence>
<dbReference type="InterPro" id="IPR051450">
    <property type="entry name" value="Gfo/Idh/MocA_Oxidoreductases"/>
</dbReference>
<sequence>MKIAVLSLAHTHALEYIAALQHHTSLELVATDPDAVDDGAESRGARLAAELGIDYLDSYEDVWAWHPDAVIVCAENVRHRALVLRAAELGIHVLCEKPLATSPDDAAAMLAAARHAGIVLMTALPVRFSTAYTQLRAIVRRGELGDIVSVNATNCGGIPTARAWFTDPVLSGGGAVTDHVVHAADLITDLLEESPEEVYAVANSIPGGREGGIETAGLISLRYPSGVIASVDCSWSRPAGSADVGDLVTLAVVGTKGAAEIMPFAGIIEGWNDRGALSYGYGISLDQRLIDTFVAAVAERATGTQPDGSAGLAGVTLIDGAYRSIATGEPTDLQAVPA</sequence>
<dbReference type="Gene3D" id="3.40.50.720">
    <property type="entry name" value="NAD(P)-binding Rossmann-like Domain"/>
    <property type="match status" value="1"/>
</dbReference>
<dbReference type="Proteomes" id="UP000320216">
    <property type="component" value="Chromosome"/>
</dbReference>
<dbReference type="EMBL" id="CP042305">
    <property type="protein sequence ID" value="QDZ15836.1"/>
    <property type="molecule type" value="Genomic_DNA"/>
</dbReference>
<accession>A0A5B8M6A6</accession>
<dbReference type="PANTHER" id="PTHR43377:SF1">
    <property type="entry name" value="BILIVERDIN REDUCTASE A"/>
    <property type="match status" value="1"/>
</dbReference>